<name>A0A812ZYK6_9DINO</name>
<feature type="region of interest" description="Disordered" evidence="1">
    <location>
        <begin position="33"/>
        <end position="114"/>
    </location>
</feature>
<comment type="caution">
    <text evidence="2">The sequence shown here is derived from an EMBL/GenBank/DDBJ whole genome shotgun (WGS) entry which is preliminary data.</text>
</comment>
<protein>
    <submittedName>
        <fullName evidence="2">Uncharacterized protein</fullName>
    </submittedName>
</protein>
<sequence length="246" mass="27705">MIVATTMRAVSGRELRTMTPGSETVRPFMNLRRNASPGRLSPYRAGSDKEEEFTEATRQGYSSDNWKKVDGLSESETKSDEKGGPDTKATRRGSGSFRHRVRKTKSKSTETPCQRKAELVFTRGPASLKSKRSSMIFHTGPGLLGIDRWARPRKCYSDGEGDFEADRDQKLILADSRRAKQLRPHHSKTHSKTQKVRVLTDHQADLPTVSNRDSDDLVINVALSLACQFLIFKSKQFTWMLGCARQ</sequence>
<dbReference type="EMBL" id="CAJNJA010050897">
    <property type="protein sequence ID" value="CAE7843054.1"/>
    <property type="molecule type" value="Genomic_DNA"/>
</dbReference>
<feature type="compositionally biased region" description="Basic and acidic residues" evidence="1">
    <location>
        <begin position="65"/>
        <end position="89"/>
    </location>
</feature>
<dbReference type="Proteomes" id="UP000601435">
    <property type="component" value="Unassembled WGS sequence"/>
</dbReference>
<gene>
    <name evidence="2" type="ORF">SNEC2469_LOCUS25652</name>
</gene>
<reference evidence="2" key="1">
    <citation type="submission" date="2021-02" db="EMBL/GenBank/DDBJ databases">
        <authorList>
            <person name="Dougan E. K."/>
            <person name="Rhodes N."/>
            <person name="Thang M."/>
            <person name="Chan C."/>
        </authorList>
    </citation>
    <scope>NUCLEOTIDE SEQUENCE</scope>
</reference>
<accession>A0A812ZYK6</accession>
<evidence type="ECO:0000256" key="1">
    <source>
        <dbReference type="SAM" id="MobiDB-lite"/>
    </source>
</evidence>
<evidence type="ECO:0000313" key="2">
    <source>
        <dbReference type="EMBL" id="CAE7843054.1"/>
    </source>
</evidence>
<evidence type="ECO:0000313" key="3">
    <source>
        <dbReference type="Proteomes" id="UP000601435"/>
    </source>
</evidence>
<dbReference type="AlphaFoldDB" id="A0A812ZYK6"/>
<proteinExistence type="predicted"/>
<keyword evidence="3" id="KW-1185">Reference proteome</keyword>
<feature type="compositionally biased region" description="Basic residues" evidence="1">
    <location>
        <begin position="97"/>
        <end position="106"/>
    </location>
</feature>
<dbReference type="OrthoDB" id="10457692at2759"/>
<organism evidence="2 3">
    <name type="scientific">Symbiodinium necroappetens</name>
    <dbReference type="NCBI Taxonomy" id="1628268"/>
    <lineage>
        <taxon>Eukaryota</taxon>
        <taxon>Sar</taxon>
        <taxon>Alveolata</taxon>
        <taxon>Dinophyceae</taxon>
        <taxon>Suessiales</taxon>
        <taxon>Symbiodiniaceae</taxon>
        <taxon>Symbiodinium</taxon>
    </lineage>
</organism>